<evidence type="ECO:0000256" key="3">
    <source>
        <dbReference type="ARBA" id="ARBA00022452"/>
    </source>
</evidence>
<dbReference type="PANTHER" id="PTHR40980">
    <property type="entry name" value="PLUG DOMAIN-CONTAINING PROTEIN"/>
    <property type="match status" value="1"/>
</dbReference>
<dbReference type="SUPFAM" id="SSF56935">
    <property type="entry name" value="Porins"/>
    <property type="match status" value="1"/>
</dbReference>
<dbReference type="AlphaFoldDB" id="A0A6J4KWF5"/>
<dbReference type="Pfam" id="PF07715">
    <property type="entry name" value="Plug"/>
    <property type="match status" value="1"/>
</dbReference>
<dbReference type="Pfam" id="PF13620">
    <property type="entry name" value="CarboxypepD_reg"/>
    <property type="match status" value="1"/>
</dbReference>
<keyword evidence="6 7" id="KW-0998">Cell outer membrane</keyword>
<feature type="signal peptide" evidence="8">
    <location>
        <begin position="1"/>
        <end position="21"/>
    </location>
</feature>
<dbReference type="Gene3D" id="2.60.40.1120">
    <property type="entry name" value="Carboxypeptidase-like, regulatory domain"/>
    <property type="match status" value="1"/>
</dbReference>
<dbReference type="Gene3D" id="2.40.170.20">
    <property type="entry name" value="TonB-dependent receptor, beta-barrel domain"/>
    <property type="match status" value="1"/>
</dbReference>
<evidence type="ECO:0000313" key="11">
    <source>
        <dbReference type="EMBL" id="CAA9316737.1"/>
    </source>
</evidence>
<evidence type="ECO:0000256" key="5">
    <source>
        <dbReference type="ARBA" id="ARBA00023136"/>
    </source>
</evidence>
<comment type="similarity">
    <text evidence="7">Belongs to the TonB-dependent receptor family.</text>
</comment>
<keyword evidence="8" id="KW-0732">Signal</keyword>
<evidence type="ECO:0000256" key="7">
    <source>
        <dbReference type="PROSITE-ProRule" id="PRU01360"/>
    </source>
</evidence>
<reference evidence="11" key="1">
    <citation type="submission" date="2020-02" db="EMBL/GenBank/DDBJ databases">
        <authorList>
            <person name="Meier V. D."/>
        </authorList>
    </citation>
    <scope>NUCLEOTIDE SEQUENCE</scope>
    <source>
        <strain evidence="11">AVDCRST_MAG56</strain>
    </source>
</reference>
<dbReference type="InterPro" id="IPR041700">
    <property type="entry name" value="OMP_b-brl_3"/>
</dbReference>
<name>A0A6J4KWF5_9SPHI</name>
<evidence type="ECO:0000259" key="10">
    <source>
        <dbReference type="Pfam" id="PF14905"/>
    </source>
</evidence>
<dbReference type="EMBL" id="CADCTQ010000551">
    <property type="protein sequence ID" value="CAA9316737.1"/>
    <property type="molecule type" value="Genomic_DNA"/>
</dbReference>
<feature type="chain" id="PRO_5026815993" evidence="8">
    <location>
        <begin position="22"/>
        <end position="808"/>
    </location>
</feature>
<protein>
    <submittedName>
        <fullName evidence="11">TonB-dependent receptor</fullName>
    </submittedName>
</protein>
<dbReference type="PANTHER" id="PTHR40980:SF4">
    <property type="entry name" value="TONB-DEPENDENT RECEPTOR-LIKE BETA-BARREL DOMAIN-CONTAINING PROTEIN"/>
    <property type="match status" value="1"/>
</dbReference>
<dbReference type="Pfam" id="PF14905">
    <property type="entry name" value="OMP_b-brl_3"/>
    <property type="match status" value="1"/>
</dbReference>
<keyword evidence="11" id="KW-0675">Receptor</keyword>
<evidence type="ECO:0000256" key="2">
    <source>
        <dbReference type="ARBA" id="ARBA00022448"/>
    </source>
</evidence>
<dbReference type="PROSITE" id="PS52016">
    <property type="entry name" value="TONB_DEPENDENT_REC_3"/>
    <property type="match status" value="1"/>
</dbReference>
<gene>
    <name evidence="11" type="ORF">AVDCRST_MAG56-6734</name>
</gene>
<keyword evidence="5 7" id="KW-0472">Membrane</keyword>
<dbReference type="InterPro" id="IPR039426">
    <property type="entry name" value="TonB-dep_rcpt-like"/>
</dbReference>
<feature type="domain" description="Outer membrane protein beta-barrel" evidence="10">
    <location>
        <begin position="398"/>
        <end position="806"/>
    </location>
</feature>
<organism evidence="11">
    <name type="scientific">uncultured Cytophagales bacterium</name>
    <dbReference type="NCBI Taxonomy" id="158755"/>
    <lineage>
        <taxon>Bacteria</taxon>
        <taxon>Pseudomonadati</taxon>
        <taxon>Bacteroidota</taxon>
        <taxon>Sphingobacteriia</taxon>
        <taxon>Sphingobacteriales</taxon>
        <taxon>environmental samples</taxon>
    </lineage>
</organism>
<keyword evidence="2 7" id="KW-0813">Transport</keyword>
<dbReference type="InterPro" id="IPR008969">
    <property type="entry name" value="CarboxyPept-like_regulatory"/>
</dbReference>
<evidence type="ECO:0000256" key="6">
    <source>
        <dbReference type="ARBA" id="ARBA00023237"/>
    </source>
</evidence>
<evidence type="ECO:0000256" key="4">
    <source>
        <dbReference type="ARBA" id="ARBA00022692"/>
    </source>
</evidence>
<evidence type="ECO:0000256" key="8">
    <source>
        <dbReference type="SAM" id="SignalP"/>
    </source>
</evidence>
<sequence length="808" mass="90113">MKRLQRLLFLVTGLLPWVAGAQTPSGVPSVTLSGTVRGSADKKGLPYVNVVLTRPPDSTFVAGTVTDEGGRFVLKDVRPADYQLSVSFMGYAPRSQAVRVGHLSPYLDLGAVDLDPDVQHLREVTVTGRPDAVAATLDKKTFGIADNLSQAGGSLLQAVQNLPGVTITQEGQLQLRGSSRVTVLIDGKQTALTGFGNQAGLDNIPASAVEKIEIINNPSARYEANGMAGIVNIVLKKEKQEGFNGKVGLVAGVGTLGEKRENLPTIRPQYTNAPKINPSASLNYRTRAVNLFFQGDLLSQKRLNKNEFTDRYYDGGQHIRQQYQENRTQTAITLKSGFDWTPDARNSLTVSGYYSREGHIDRGDLPYFHVESGERRRLWQFYEDEVNTALTASAAYARKFAQPGHALNLGVNYTFHREDEKYFITNTTPAATGQDAFKLIADQYVTDVNLDYLRPLRHGRIETGAKFRWRHIPTNMQFFPGVNSPMDIDADGRAAYNELIPALYGNYVYESKHLEVEAGLRVEYVRLRYQVEPGHNTYRSDGYAYAQPFPSLRLAYLLDDRNRVSFFYNRRVDRPDEGDVRIFPKYDDPEVLKVGNPALRPQFTQSVELGYKTNWAGGYLYPALYHRRFSNLLTRILTRAPGGTLLYSVMQNAGEGTSTGIEVVFSQELARWVSLNVNLNAYDNRIAAFTVENRYPVPVTYAGERLQNYTGNFKLNAVFRLGGGLEVQATGIYLAPDVVPQGRTASRYSVDLGAKKAVQHGKGELFFNAADLFNTLRIEREITADGIRLVSTDLYETQIIRLGYSYKF</sequence>
<proteinExistence type="inferred from homology"/>
<keyword evidence="3 7" id="KW-1134">Transmembrane beta strand</keyword>
<dbReference type="InterPro" id="IPR036942">
    <property type="entry name" value="Beta-barrel_TonB_sf"/>
</dbReference>
<evidence type="ECO:0000256" key="1">
    <source>
        <dbReference type="ARBA" id="ARBA00004571"/>
    </source>
</evidence>
<keyword evidence="4 7" id="KW-0812">Transmembrane</keyword>
<dbReference type="InterPro" id="IPR037066">
    <property type="entry name" value="Plug_dom_sf"/>
</dbReference>
<comment type="subcellular location">
    <subcellularLocation>
        <location evidence="1 7">Cell outer membrane</location>
        <topology evidence="1 7">Multi-pass membrane protein</topology>
    </subcellularLocation>
</comment>
<dbReference type="InterPro" id="IPR012910">
    <property type="entry name" value="Plug_dom"/>
</dbReference>
<evidence type="ECO:0000259" key="9">
    <source>
        <dbReference type="Pfam" id="PF07715"/>
    </source>
</evidence>
<feature type="domain" description="TonB-dependent receptor plug" evidence="9">
    <location>
        <begin position="150"/>
        <end position="230"/>
    </location>
</feature>
<dbReference type="GO" id="GO:0009279">
    <property type="term" value="C:cell outer membrane"/>
    <property type="evidence" value="ECO:0007669"/>
    <property type="project" value="UniProtKB-SubCell"/>
</dbReference>
<dbReference type="SUPFAM" id="SSF49464">
    <property type="entry name" value="Carboxypeptidase regulatory domain-like"/>
    <property type="match status" value="1"/>
</dbReference>
<accession>A0A6J4KWF5</accession>
<dbReference type="Gene3D" id="2.170.130.10">
    <property type="entry name" value="TonB-dependent receptor, plug domain"/>
    <property type="match status" value="1"/>
</dbReference>